<name>A0ABD6FE81_9PSEU</name>
<dbReference type="CDD" id="cd03794">
    <property type="entry name" value="GT4_WbuB-like"/>
    <property type="match status" value="1"/>
</dbReference>
<dbReference type="Gene3D" id="1.25.40.10">
    <property type="entry name" value="Tetratricopeptide repeat domain"/>
    <property type="match status" value="1"/>
</dbReference>
<comment type="caution">
    <text evidence="5">The sequence shown here is derived from an EMBL/GenBank/DDBJ whole genome shotgun (WGS) entry which is preliminary data.</text>
</comment>
<evidence type="ECO:0000256" key="2">
    <source>
        <dbReference type="ARBA" id="ARBA00022679"/>
    </source>
</evidence>
<dbReference type="Pfam" id="PF13579">
    <property type="entry name" value="Glyco_trans_4_4"/>
    <property type="match status" value="1"/>
</dbReference>
<dbReference type="InterPro" id="IPR028098">
    <property type="entry name" value="Glyco_trans_4-like_N"/>
</dbReference>
<dbReference type="AlphaFoldDB" id="A0ABD6FE81"/>
<dbReference type="EMBL" id="QGUI02000028">
    <property type="protein sequence ID" value="MFO7191404.1"/>
    <property type="molecule type" value="Genomic_DNA"/>
</dbReference>
<evidence type="ECO:0000256" key="1">
    <source>
        <dbReference type="ARBA" id="ARBA00022676"/>
    </source>
</evidence>
<keyword evidence="2 5" id="KW-0808">Transferase</keyword>
<sequence length="733" mass="81515">MSSLKRRMKETVLKAAYPVAVRIPPTVGPAKVRKLNARMRVSKALRLIRQKEDFAKAEAVAQPLFGTPSEAGAWHVRAVLKQKQADLTGALEDIRKAGELDPKDLDIKLVHLQLAGQTQRTAEQREILEQLAARTPRHGGEVRKTLDALAESEDAELVARYDKVLQASSVSYEPERVRELEEQLRLIQLFRTDRKAYDEHVARITAERERPVHIVARALFTLQQWQELAAYLEENTAGTPSEDGRPLTLRQLRKAARKAQGSGHLAAAMSLAKRVLIDEPGDEKMNEMVASCSDQLAIVANGWPELAPAPEKTDHQPRKGAVLSVLAQSLPMTSGGYATRSHGILSSLHQRGWDVRAVTRLGFPFDWWRGIGERTVNRVDVVDEIEYHRLYDEGVTHYPKHPLEKFTERFTQGLVSLARDHGASLIHASSFYFNGLAGARAARQLGIPFIYEMRGLEDLMKVSRDEGFAETERYKFLTSIENAACRDADVVFVITEALRREMIDRGVPEERLRVLPNGVHASRFAPRERDTELAAQLGVTDKTVIGYAGGLVDYEGLDLLLQATAALKQKRSDFHVVIVGDGHHEHVLRGMADELRLGDVVTFTGRVPHAEVGRYISLFDIAPFPRLPLPVCELISPIKPFESMAMGKAVVSSSVAALTEIVDDGKTGLVFEKGSAEAFAAVLGKLLDSPELRAELGKAAREWVLAERDWAQITTIVDETYHELLDRKAGKAE</sequence>
<proteinExistence type="predicted"/>
<dbReference type="InterPro" id="IPR001296">
    <property type="entry name" value="Glyco_trans_1"/>
</dbReference>
<reference evidence="5 6" key="1">
    <citation type="journal article" date="2021" name="BMC Genomics">
        <title>Genome-resolved metagenome and metatranscriptome analyses of thermophilic composting reveal key bacterial players and their metabolic interactions.</title>
        <authorList>
            <person name="Braga L.P.P."/>
            <person name="Pereira R.V."/>
            <person name="Martins L.F."/>
            <person name="Moura L.M.S."/>
            <person name="Sanchez F.B."/>
            <person name="Patane J.S.L."/>
            <person name="da Silva A.M."/>
            <person name="Setubal J.C."/>
        </authorList>
    </citation>
    <scope>NUCLEOTIDE SEQUENCE [LARGE SCALE GENOMIC DNA]</scope>
    <source>
        <strain evidence="5">ZC4RG45</strain>
    </source>
</reference>
<dbReference type="Pfam" id="PF00534">
    <property type="entry name" value="Glycos_transf_1"/>
    <property type="match status" value="1"/>
</dbReference>
<protein>
    <submittedName>
        <fullName evidence="5">Glycosyltransferase</fullName>
        <ecNumber evidence="5">2.4.-.-</ecNumber>
    </submittedName>
</protein>
<dbReference type="EC" id="2.4.-.-" evidence="5"/>
<feature type="domain" description="Glycosyltransferase subfamily 4-like N-terminal" evidence="4">
    <location>
        <begin position="335"/>
        <end position="518"/>
    </location>
</feature>
<dbReference type="PANTHER" id="PTHR45947:SF3">
    <property type="entry name" value="SULFOQUINOVOSYL TRANSFERASE SQD2"/>
    <property type="match status" value="1"/>
</dbReference>
<dbReference type="Proteomes" id="UP000249324">
    <property type="component" value="Unassembled WGS sequence"/>
</dbReference>
<feature type="domain" description="Glycosyl transferase family 1" evidence="3">
    <location>
        <begin position="536"/>
        <end position="703"/>
    </location>
</feature>
<dbReference type="InterPro" id="IPR011990">
    <property type="entry name" value="TPR-like_helical_dom_sf"/>
</dbReference>
<gene>
    <name evidence="5" type="ORF">DIU77_004090</name>
</gene>
<evidence type="ECO:0000259" key="4">
    <source>
        <dbReference type="Pfam" id="PF13579"/>
    </source>
</evidence>
<keyword evidence="1 5" id="KW-0328">Glycosyltransferase</keyword>
<dbReference type="Gene3D" id="3.40.50.2000">
    <property type="entry name" value="Glycogen Phosphorylase B"/>
    <property type="match status" value="2"/>
</dbReference>
<dbReference type="SUPFAM" id="SSF53756">
    <property type="entry name" value="UDP-Glycosyltransferase/glycogen phosphorylase"/>
    <property type="match status" value="1"/>
</dbReference>
<evidence type="ECO:0000313" key="6">
    <source>
        <dbReference type="Proteomes" id="UP000249324"/>
    </source>
</evidence>
<evidence type="ECO:0000313" key="5">
    <source>
        <dbReference type="EMBL" id="MFO7191404.1"/>
    </source>
</evidence>
<evidence type="ECO:0000259" key="3">
    <source>
        <dbReference type="Pfam" id="PF00534"/>
    </source>
</evidence>
<organism evidence="5 6">
    <name type="scientific">Thermocrispum agreste</name>
    <dbReference type="NCBI Taxonomy" id="37925"/>
    <lineage>
        <taxon>Bacteria</taxon>
        <taxon>Bacillati</taxon>
        <taxon>Actinomycetota</taxon>
        <taxon>Actinomycetes</taxon>
        <taxon>Pseudonocardiales</taxon>
        <taxon>Pseudonocardiaceae</taxon>
        <taxon>Thermocrispum</taxon>
    </lineage>
</organism>
<accession>A0ABD6FE81</accession>
<dbReference type="GO" id="GO:1901137">
    <property type="term" value="P:carbohydrate derivative biosynthetic process"/>
    <property type="evidence" value="ECO:0007669"/>
    <property type="project" value="UniProtKB-ARBA"/>
</dbReference>
<dbReference type="GO" id="GO:0016757">
    <property type="term" value="F:glycosyltransferase activity"/>
    <property type="evidence" value="ECO:0007669"/>
    <property type="project" value="UniProtKB-KW"/>
</dbReference>
<dbReference type="InterPro" id="IPR050194">
    <property type="entry name" value="Glycosyltransferase_grp1"/>
</dbReference>
<dbReference type="PANTHER" id="PTHR45947">
    <property type="entry name" value="SULFOQUINOVOSYL TRANSFERASE SQD2"/>
    <property type="match status" value="1"/>
</dbReference>